<feature type="transmembrane region" description="Helical" evidence="8">
    <location>
        <begin position="56"/>
        <end position="78"/>
    </location>
</feature>
<feature type="transmembrane region" description="Helical" evidence="8">
    <location>
        <begin position="31"/>
        <end position="49"/>
    </location>
</feature>
<evidence type="ECO:0000256" key="5">
    <source>
        <dbReference type="ARBA" id="ARBA00022824"/>
    </source>
</evidence>
<feature type="transmembrane region" description="Helical" evidence="8">
    <location>
        <begin position="98"/>
        <end position="115"/>
    </location>
</feature>
<keyword evidence="10" id="KW-1185">Reference proteome</keyword>
<dbReference type="InterPro" id="IPR008504">
    <property type="entry name" value="Emc6"/>
</dbReference>
<dbReference type="OrthoDB" id="16510at2759"/>
<sequence>MATSSPAAPSPADAAQLIYPPNVLANTSLHTVKFLSSCFAGAAAGILGLENLPGFALFLASTLFTAGCIHSINCKGASLGKYLQGGVWELVNPGQDNAFTFVLVWTLFYGIVHVYD</sequence>
<keyword evidence="5" id="KW-0256">Endoplasmic reticulum</keyword>
<dbReference type="Proteomes" id="UP000308652">
    <property type="component" value="Unassembled WGS sequence"/>
</dbReference>
<evidence type="ECO:0000256" key="8">
    <source>
        <dbReference type="SAM" id="Phobius"/>
    </source>
</evidence>
<dbReference type="AlphaFoldDB" id="A0A5C3MH62"/>
<dbReference type="STRING" id="68775.A0A5C3MH62"/>
<evidence type="ECO:0000256" key="4">
    <source>
        <dbReference type="ARBA" id="ARBA00022692"/>
    </source>
</evidence>
<dbReference type="EMBL" id="ML213591">
    <property type="protein sequence ID" value="TFK43993.1"/>
    <property type="molecule type" value="Genomic_DNA"/>
</dbReference>
<evidence type="ECO:0000256" key="1">
    <source>
        <dbReference type="ARBA" id="ARBA00004477"/>
    </source>
</evidence>
<comment type="subcellular location">
    <subcellularLocation>
        <location evidence="1">Endoplasmic reticulum membrane</location>
        <topology evidence="1">Multi-pass membrane protein</topology>
    </subcellularLocation>
</comment>
<gene>
    <name evidence="9" type="ORF">BDQ12DRAFT_623320</name>
</gene>
<name>A0A5C3MH62_9AGAR</name>
<organism evidence="9 10">
    <name type="scientific">Crucibulum laeve</name>
    <dbReference type="NCBI Taxonomy" id="68775"/>
    <lineage>
        <taxon>Eukaryota</taxon>
        <taxon>Fungi</taxon>
        <taxon>Dikarya</taxon>
        <taxon>Basidiomycota</taxon>
        <taxon>Agaricomycotina</taxon>
        <taxon>Agaricomycetes</taxon>
        <taxon>Agaricomycetidae</taxon>
        <taxon>Agaricales</taxon>
        <taxon>Agaricineae</taxon>
        <taxon>Nidulariaceae</taxon>
        <taxon>Crucibulum</taxon>
    </lineage>
</organism>
<keyword evidence="7 8" id="KW-0472">Membrane</keyword>
<accession>A0A5C3MH62</accession>
<dbReference type="GO" id="GO:0034975">
    <property type="term" value="P:protein folding in endoplasmic reticulum"/>
    <property type="evidence" value="ECO:0007669"/>
    <property type="project" value="TreeGrafter"/>
</dbReference>
<evidence type="ECO:0000256" key="7">
    <source>
        <dbReference type="ARBA" id="ARBA00023136"/>
    </source>
</evidence>
<dbReference type="InterPro" id="IPR029008">
    <property type="entry name" value="EMC6-like"/>
</dbReference>
<evidence type="ECO:0000313" key="9">
    <source>
        <dbReference type="EMBL" id="TFK43993.1"/>
    </source>
</evidence>
<dbReference type="PANTHER" id="PTHR20994">
    <property type="entry name" value="ER MEMBRANE PROTEIN COMPLEX SUBUNIT 6"/>
    <property type="match status" value="1"/>
</dbReference>
<evidence type="ECO:0000256" key="2">
    <source>
        <dbReference type="ARBA" id="ARBA00009436"/>
    </source>
</evidence>
<protein>
    <recommendedName>
        <fullName evidence="3">ER membrane protein complex subunit 6</fullName>
    </recommendedName>
</protein>
<keyword evidence="4 8" id="KW-0812">Transmembrane</keyword>
<dbReference type="GO" id="GO:0072546">
    <property type="term" value="C:EMC complex"/>
    <property type="evidence" value="ECO:0007669"/>
    <property type="project" value="InterPro"/>
</dbReference>
<dbReference type="PANTHER" id="PTHR20994:SF0">
    <property type="entry name" value="ER MEMBRANE PROTEIN COMPLEX SUBUNIT 6"/>
    <property type="match status" value="1"/>
</dbReference>
<dbReference type="GO" id="GO:0000045">
    <property type="term" value="P:autophagosome assembly"/>
    <property type="evidence" value="ECO:0007669"/>
    <property type="project" value="TreeGrafter"/>
</dbReference>
<evidence type="ECO:0000256" key="3">
    <source>
        <dbReference type="ARBA" id="ARBA00020827"/>
    </source>
</evidence>
<reference evidence="9 10" key="1">
    <citation type="journal article" date="2019" name="Nat. Ecol. Evol.">
        <title>Megaphylogeny resolves global patterns of mushroom evolution.</title>
        <authorList>
            <person name="Varga T."/>
            <person name="Krizsan K."/>
            <person name="Foldi C."/>
            <person name="Dima B."/>
            <person name="Sanchez-Garcia M."/>
            <person name="Sanchez-Ramirez S."/>
            <person name="Szollosi G.J."/>
            <person name="Szarkandi J.G."/>
            <person name="Papp V."/>
            <person name="Albert L."/>
            <person name="Andreopoulos W."/>
            <person name="Angelini C."/>
            <person name="Antonin V."/>
            <person name="Barry K.W."/>
            <person name="Bougher N.L."/>
            <person name="Buchanan P."/>
            <person name="Buyck B."/>
            <person name="Bense V."/>
            <person name="Catcheside P."/>
            <person name="Chovatia M."/>
            <person name="Cooper J."/>
            <person name="Damon W."/>
            <person name="Desjardin D."/>
            <person name="Finy P."/>
            <person name="Geml J."/>
            <person name="Haridas S."/>
            <person name="Hughes K."/>
            <person name="Justo A."/>
            <person name="Karasinski D."/>
            <person name="Kautmanova I."/>
            <person name="Kiss B."/>
            <person name="Kocsube S."/>
            <person name="Kotiranta H."/>
            <person name="LaButti K.M."/>
            <person name="Lechner B.E."/>
            <person name="Liimatainen K."/>
            <person name="Lipzen A."/>
            <person name="Lukacs Z."/>
            <person name="Mihaltcheva S."/>
            <person name="Morgado L.N."/>
            <person name="Niskanen T."/>
            <person name="Noordeloos M.E."/>
            <person name="Ohm R.A."/>
            <person name="Ortiz-Santana B."/>
            <person name="Ovrebo C."/>
            <person name="Racz N."/>
            <person name="Riley R."/>
            <person name="Savchenko A."/>
            <person name="Shiryaev A."/>
            <person name="Soop K."/>
            <person name="Spirin V."/>
            <person name="Szebenyi C."/>
            <person name="Tomsovsky M."/>
            <person name="Tulloss R.E."/>
            <person name="Uehling J."/>
            <person name="Grigoriev I.V."/>
            <person name="Vagvolgyi C."/>
            <person name="Papp T."/>
            <person name="Martin F.M."/>
            <person name="Miettinen O."/>
            <person name="Hibbett D.S."/>
            <person name="Nagy L.G."/>
        </authorList>
    </citation>
    <scope>NUCLEOTIDE SEQUENCE [LARGE SCALE GENOMIC DNA]</scope>
    <source>
        <strain evidence="9 10">CBS 166.37</strain>
    </source>
</reference>
<keyword evidence="6 8" id="KW-1133">Transmembrane helix</keyword>
<comment type="similarity">
    <text evidence="2">Belongs to the EMC6 family.</text>
</comment>
<dbReference type="Pfam" id="PF07019">
    <property type="entry name" value="EMC6"/>
    <property type="match status" value="1"/>
</dbReference>
<proteinExistence type="inferred from homology"/>
<evidence type="ECO:0000256" key="6">
    <source>
        <dbReference type="ARBA" id="ARBA00022989"/>
    </source>
</evidence>
<evidence type="ECO:0000313" key="10">
    <source>
        <dbReference type="Proteomes" id="UP000308652"/>
    </source>
</evidence>